<dbReference type="PROSITE" id="PS50995">
    <property type="entry name" value="HTH_MARR_2"/>
    <property type="match status" value="1"/>
</dbReference>
<organism evidence="5 6">
    <name type="scientific">Listeria newyorkensis</name>
    <dbReference type="NCBI Taxonomy" id="1497681"/>
    <lineage>
        <taxon>Bacteria</taxon>
        <taxon>Bacillati</taxon>
        <taxon>Bacillota</taxon>
        <taxon>Bacilli</taxon>
        <taxon>Bacillales</taxon>
        <taxon>Listeriaceae</taxon>
        <taxon>Listeria</taxon>
    </lineage>
</organism>
<dbReference type="EMBL" id="MPDH01000010">
    <property type="protein sequence ID" value="PNP91994.1"/>
    <property type="molecule type" value="Genomic_DNA"/>
</dbReference>
<comment type="caution">
    <text evidence="5">The sequence shown here is derived from an EMBL/GenBank/DDBJ whole genome shotgun (WGS) entry which is preliminary data.</text>
</comment>
<keyword evidence="1" id="KW-0805">Transcription regulation</keyword>
<sequence>MNEFGYLLMNSAKKLRHALNVALEKHDVTSAQWAILKHLQILDGQAVTSRLLSDRLGFDKPTVSGIISRLEQKGLLAKQANTQDRRSFSLQLTPSAHEILPQLEATSQEVTASFLSIYTPEEQRIFVALLQKKLERDE</sequence>
<dbReference type="PRINTS" id="PR00598">
    <property type="entry name" value="HTHMARR"/>
</dbReference>
<dbReference type="Gene3D" id="1.10.10.10">
    <property type="entry name" value="Winged helix-like DNA-binding domain superfamily/Winged helix DNA-binding domain"/>
    <property type="match status" value="1"/>
</dbReference>
<evidence type="ECO:0000256" key="2">
    <source>
        <dbReference type="ARBA" id="ARBA00023125"/>
    </source>
</evidence>
<keyword evidence="6" id="KW-1185">Reference proteome</keyword>
<evidence type="ECO:0000313" key="6">
    <source>
        <dbReference type="Proteomes" id="UP000236500"/>
    </source>
</evidence>
<dbReference type="Proteomes" id="UP000236500">
    <property type="component" value="Unassembled WGS sequence"/>
</dbReference>
<dbReference type="PANTHER" id="PTHR42756">
    <property type="entry name" value="TRANSCRIPTIONAL REGULATOR, MARR"/>
    <property type="match status" value="1"/>
</dbReference>
<dbReference type="InterPro" id="IPR036390">
    <property type="entry name" value="WH_DNA-bd_sf"/>
</dbReference>
<dbReference type="InterPro" id="IPR023187">
    <property type="entry name" value="Tscrpt_reg_MarR-type_CS"/>
</dbReference>
<dbReference type="PANTHER" id="PTHR42756:SF1">
    <property type="entry name" value="TRANSCRIPTIONAL REPRESSOR OF EMRAB OPERON"/>
    <property type="match status" value="1"/>
</dbReference>
<evidence type="ECO:0000259" key="4">
    <source>
        <dbReference type="PROSITE" id="PS50995"/>
    </source>
</evidence>
<dbReference type="SUPFAM" id="SSF46785">
    <property type="entry name" value="Winged helix' DNA-binding domain"/>
    <property type="match status" value="1"/>
</dbReference>
<protein>
    <recommendedName>
        <fullName evidence="4">HTH marR-type domain-containing protein</fullName>
    </recommendedName>
</protein>
<keyword evidence="2" id="KW-0238">DNA-binding</keyword>
<dbReference type="SMART" id="SM00347">
    <property type="entry name" value="HTH_MARR"/>
    <property type="match status" value="1"/>
</dbReference>
<keyword evidence="3" id="KW-0804">Transcription</keyword>
<feature type="domain" description="HTH marR-type" evidence="4">
    <location>
        <begin position="1"/>
        <end position="135"/>
    </location>
</feature>
<dbReference type="Pfam" id="PF12802">
    <property type="entry name" value="MarR_2"/>
    <property type="match status" value="1"/>
</dbReference>
<dbReference type="InterPro" id="IPR036388">
    <property type="entry name" value="WH-like_DNA-bd_sf"/>
</dbReference>
<dbReference type="PROSITE" id="PS01117">
    <property type="entry name" value="HTH_MARR_1"/>
    <property type="match status" value="1"/>
</dbReference>
<reference evidence="5 6" key="1">
    <citation type="submission" date="2016-11" db="EMBL/GenBank/DDBJ databases">
        <title>Whole Genome Sequence of Listeria newyorkensis.</title>
        <authorList>
            <person name="Frink S."/>
            <person name="Morales C."/>
            <person name="Kiang D."/>
        </authorList>
    </citation>
    <scope>NUCLEOTIDE SEQUENCE [LARGE SCALE GENOMIC DNA]</scope>
    <source>
        <strain evidence="5 6">F1604011-044</strain>
    </source>
</reference>
<dbReference type="InterPro" id="IPR000835">
    <property type="entry name" value="HTH_MarR-typ"/>
</dbReference>
<gene>
    <name evidence="5" type="ORF">BMT55_09830</name>
</gene>
<name>A0ABX4XMR0_9LIST</name>
<evidence type="ECO:0000256" key="3">
    <source>
        <dbReference type="ARBA" id="ARBA00023163"/>
    </source>
</evidence>
<evidence type="ECO:0000256" key="1">
    <source>
        <dbReference type="ARBA" id="ARBA00023015"/>
    </source>
</evidence>
<evidence type="ECO:0000313" key="5">
    <source>
        <dbReference type="EMBL" id="PNP91994.1"/>
    </source>
</evidence>
<proteinExistence type="predicted"/>
<accession>A0ABX4XMR0</accession>